<evidence type="ECO:0000256" key="5">
    <source>
        <dbReference type="ARBA" id="ARBA00023180"/>
    </source>
</evidence>
<dbReference type="InterPro" id="IPR025483">
    <property type="entry name" value="Lipase_euk"/>
</dbReference>
<keyword evidence="5" id="KW-0325">Glycoprotein</keyword>
<organism evidence="9">
    <name type="scientific">Oppiella nova</name>
    <dbReference type="NCBI Taxonomy" id="334625"/>
    <lineage>
        <taxon>Eukaryota</taxon>
        <taxon>Metazoa</taxon>
        <taxon>Ecdysozoa</taxon>
        <taxon>Arthropoda</taxon>
        <taxon>Chelicerata</taxon>
        <taxon>Arachnida</taxon>
        <taxon>Acari</taxon>
        <taxon>Acariformes</taxon>
        <taxon>Sarcoptiformes</taxon>
        <taxon>Oribatida</taxon>
        <taxon>Brachypylina</taxon>
        <taxon>Oppioidea</taxon>
        <taxon>Oppiidae</taxon>
        <taxon>Oppiella</taxon>
    </lineage>
</organism>
<evidence type="ECO:0000256" key="2">
    <source>
        <dbReference type="ARBA" id="ARBA00022729"/>
    </source>
</evidence>
<protein>
    <recommendedName>
        <fullName evidence="11">Lipase</fullName>
    </recommendedName>
</protein>
<keyword evidence="10" id="KW-1185">Reference proteome</keyword>
<evidence type="ECO:0008006" key="11">
    <source>
        <dbReference type="Google" id="ProtNLM"/>
    </source>
</evidence>
<reference evidence="9" key="1">
    <citation type="submission" date="2020-11" db="EMBL/GenBank/DDBJ databases">
        <authorList>
            <person name="Tran Van P."/>
        </authorList>
    </citation>
    <scope>NUCLEOTIDE SEQUENCE</scope>
</reference>
<dbReference type="Pfam" id="PF00561">
    <property type="entry name" value="Abhydrolase_1"/>
    <property type="match status" value="1"/>
</dbReference>
<dbReference type="EMBL" id="OC940987">
    <property type="protein sequence ID" value="CAD7662061.1"/>
    <property type="molecule type" value="Genomic_DNA"/>
</dbReference>
<evidence type="ECO:0000256" key="6">
    <source>
        <dbReference type="PIRSR" id="PIRSR000862-1"/>
    </source>
</evidence>
<name>A0A7R9QXF9_9ACAR</name>
<evidence type="ECO:0000256" key="3">
    <source>
        <dbReference type="ARBA" id="ARBA00022963"/>
    </source>
</evidence>
<feature type="non-terminal residue" evidence="9">
    <location>
        <position position="1"/>
    </location>
</feature>
<feature type="active site" description="Charge relay system" evidence="6">
    <location>
        <position position="392"/>
    </location>
</feature>
<dbReference type="Gene3D" id="3.40.50.1820">
    <property type="entry name" value="alpha/beta hydrolase"/>
    <property type="match status" value="1"/>
</dbReference>
<dbReference type="GO" id="GO:0016788">
    <property type="term" value="F:hydrolase activity, acting on ester bonds"/>
    <property type="evidence" value="ECO:0007669"/>
    <property type="project" value="InterPro"/>
</dbReference>
<feature type="domain" description="AB hydrolase-1" evidence="7">
    <location>
        <begin position="142"/>
        <end position="224"/>
    </location>
</feature>
<comment type="similarity">
    <text evidence="1">Belongs to the AB hydrolase superfamily. Lipase family.</text>
</comment>
<dbReference type="InterPro" id="IPR029058">
    <property type="entry name" value="AB_hydrolase_fold"/>
</dbReference>
<evidence type="ECO:0000313" key="9">
    <source>
        <dbReference type="EMBL" id="CAD7662061.1"/>
    </source>
</evidence>
<dbReference type="GO" id="GO:0016042">
    <property type="term" value="P:lipid catabolic process"/>
    <property type="evidence" value="ECO:0007669"/>
    <property type="project" value="UniProtKB-KW"/>
</dbReference>
<evidence type="ECO:0000259" key="7">
    <source>
        <dbReference type="Pfam" id="PF00561"/>
    </source>
</evidence>
<dbReference type="EMBL" id="CAJPVJ010026162">
    <property type="protein sequence ID" value="CAG2179197.1"/>
    <property type="molecule type" value="Genomic_DNA"/>
</dbReference>
<gene>
    <name evidence="9" type="ORF">ONB1V03_LOCUS18621</name>
</gene>
<proteinExistence type="inferred from homology"/>
<evidence type="ECO:0000256" key="1">
    <source>
        <dbReference type="ARBA" id="ARBA00010701"/>
    </source>
</evidence>
<dbReference type="Proteomes" id="UP000728032">
    <property type="component" value="Unassembled WGS sequence"/>
</dbReference>
<feature type="domain" description="Partial AB-hydrolase lipase" evidence="8">
    <location>
        <begin position="13"/>
        <end position="72"/>
    </location>
</feature>
<keyword evidence="2" id="KW-0732">Signal</keyword>
<evidence type="ECO:0000256" key="4">
    <source>
        <dbReference type="ARBA" id="ARBA00023098"/>
    </source>
</evidence>
<evidence type="ECO:0000313" key="10">
    <source>
        <dbReference type="Proteomes" id="UP000728032"/>
    </source>
</evidence>
<accession>A0A7R9QXF9</accession>
<keyword evidence="3" id="KW-0442">Lipid degradation</keyword>
<dbReference type="PIRSF" id="PIRSF000862">
    <property type="entry name" value="Steryl_ester_lip"/>
    <property type="match status" value="1"/>
</dbReference>
<dbReference type="InterPro" id="IPR006693">
    <property type="entry name" value="AB_hydrolase_lipase"/>
</dbReference>
<keyword evidence="4" id="KW-0443">Lipid metabolism</keyword>
<dbReference type="AlphaFoldDB" id="A0A7R9QXF9"/>
<dbReference type="OrthoDB" id="6497528at2759"/>
<evidence type="ECO:0000259" key="8">
    <source>
        <dbReference type="Pfam" id="PF04083"/>
    </source>
</evidence>
<dbReference type="InterPro" id="IPR000073">
    <property type="entry name" value="AB_hydrolase_1"/>
</dbReference>
<dbReference type="PANTHER" id="PTHR11005">
    <property type="entry name" value="LYSOSOMAL ACID LIPASE-RELATED"/>
    <property type="match status" value="1"/>
</dbReference>
<sequence length="407" mass="46823">MGKDQKDLKRTTPQLIESRNFETQTHYITTSDGYILTVYRIINPYLRHKSSDLKPILLQHGFTANSDEFLVSRIGSIDANGKYSEDNRVTDCNRLARVGKTLGFVLSACGYDRKQVLNKSHDTRPQRGSPLLRVGKTLGFVLSACGYDVWLSNIRGNKYSTNHTTLDPKEDHHFWRFTIDELSQIDLPVIIDYIRKQTDKPKIGYIGYSMGTTLMFALLSSQPEYSGVIDPFIALAPVVYLSRLPKYLKQFTILEPFLRAFPMPLIRFGYLRKLTTEILSGQELTDHMAYMNAMAAHLIDESSTLVLSHYLQMISNDNFGRYDYGLSQNLYLYGSPKSPDYPLANITSHRIAFIESPENDIFSGHEDLQRLKSELKVDLLMDYRIPDNKWTHVDYLFHNRADKYVTK</sequence>
<dbReference type="SUPFAM" id="SSF53474">
    <property type="entry name" value="alpha/beta-Hydrolases"/>
    <property type="match status" value="1"/>
</dbReference>
<dbReference type="Pfam" id="PF04083">
    <property type="entry name" value="Abhydro_lipase"/>
    <property type="match status" value="1"/>
</dbReference>
<feature type="active site" description="Nucleophile" evidence="6">
    <location>
        <position position="209"/>
    </location>
</feature>
<feature type="active site" description="Charge relay system" evidence="6">
    <location>
        <position position="360"/>
    </location>
</feature>